<sequence>MSLITERSKISPFMVFYIIMSMQIGVGVLGFQRIIAQTAGHDAWISVLVAGAGGHLILALMYWILQKANGDFIHLHHQLFGRWLGNVLLLALTIYFASMSFVVLRTYIEVIQVWMFPDLRTWEFALAFLLLCLYITRNGFRVVVGVCFFCLIIPFYLLFTFGSVLEYTNFRQLLPVLDHPLPSILKAAKEMTLTMLGYETILLFYPFLKNGQQSSKWGHAALLSTTLFYTLLTVLTLAYFSEKQLQRQVWATLTMWKMVEMPFIERFEYIGIANWLLVILPNVCLGLWCSSRLCTHIFPIQQKYALLVITCICFAAIIAVQDRTGVNTINEVISKVGFYFLYAWIPFLAILTYVRTKRRDAQ</sequence>
<protein>
    <submittedName>
        <fullName evidence="9">Germination protein GerB</fullName>
    </submittedName>
</protein>
<keyword evidence="3" id="KW-0813">Transport</keyword>
<dbReference type="PANTHER" id="PTHR34975">
    <property type="entry name" value="SPORE GERMINATION PROTEIN A2"/>
    <property type="match status" value="1"/>
</dbReference>
<dbReference type="GO" id="GO:0009847">
    <property type="term" value="P:spore germination"/>
    <property type="evidence" value="ECO:0007669"/>
    <property type="project" value="InterPro"/>
</dbReference>
<feature type="transmembrane region" description="Helical" evidence="8">
    <location>
        <begin position="191"/>
        <end position="208"/>
    </location>
</feature>
<dbReference type="NCBIfam" id="TIGR00912">
    <property type="entry name" value="2A0309"/>
    <property type="match status" value="1"/>
</dbReference>
<evidence type="ECO:0000256" key="1">
    <source>
        <dbReference type="ARBA" id="ARBA00004141"/>
    </source>
</evidence>
<evidence type="ECO:0000256" key="7">
    <source>
        <dbReference type="ARBA" id="ARBA00023136"/>
    </source>
</evidence>
<feature type="transmembrane region" description="Helical" evidence="8">
    <location>
        <begin position="303"/>
        <end position="320"/>
    </location>
</feature>
<name>A0A679FN77_9BACL</name>
<feature type="transmembrane region" description="Helical" evidence="8">
    <location>
        <begin position="269"/>
        <end position="291"/>
    </location>
</feature>
<evidence type="ECO:0000256" key="3">
    <source>
        <dbReference type="ARBA" id="ARBA00022448"/>
    </source>
</evidence>
<feature type="transmembrane region" description="Helical" evidence="8">
    <location>
        <begin position="332"/>
        <end position="354"/>
    </location>
</feature>
<dbReference type="PANTHER" id="PTHR34975:SF2">
    <property type="entry name" value="SPORE GERMINATION PROTEIN A2"/>
    <property type="match status" value="1"/>
</dbReference>
<organism evidence="9 10">
    <name type="scientific">Geobacillus subterraneus</name>
    <dbReference type="NCBI Taxonomy" id="129338"/>
    <lineage>
        <taxon>Bacteria</taxon>
        <taxon>Bacillati</taxon>
        <taxon>Bacillota</taxon>
        <taxon>Bacilli</taxon>
        <taxon>Bacillales</taxon>
        <taxon>Anoxybacillaceae</taxon>
        <taxon>Geobacillus</taxon>
    </lineage>
</organism>
<keyword evidence="4" id="KW-0309">Germination</keyword>
<proteinExistence type="inferred from homology"/>
<keyword evidence="5 8" id="KW-0812">Transmembrane</keyword>
<accession>A0A679FN77</accession>
<keyword evidence="6 8" id="KW-1133">Transmembrane helix</keyword>
<feature type="transmembrane region" description="Helical" evidence="8">
    <location>
        <begin position="86"/>
        <end position="107"/>
    </location>
</feature>
<dbReference type="RefSeq" id="WP_033018543.1">
    <property type="nucleotide sequence ID" value="NZ_AP022557.1"/>
</dbReference>
<evidence type="ECO:0000313" key="10">
    <source>
        <dbReference type="Proteomes" id="UP000501421"/>
    </source>
</evidence>
<evidence type="ECO:0000256" key="2">
    <source>
        <dbReference type="ARBA" id="ARBA00007998"/>
    </source>
</evidence>
<dbReference type="GO" id="GO:0016020">
    <property type="term" value="C:membrane"/>
    <property type="evidence" value="ECO:0007669"/>
    <property type="project" value="UniProtKB-SubCell"/>
</dbReference>
<dbReference type="InterPro" id="IPR004761">
    <property type="entry name" value="Spore_GerAB"/>
</dbReference>
<keyword evidence="10" id="KW-1185">Reference proteome</keyword>
<dbReference type="Proteomes" id="UP000501421">
    <property type="component" value="Chromosome"/>
</dbReference>
<feature type="transmembrane region" description="Helical" evidence="8">
    <location>
        <begin position="220"/>
        <end position="240"/>
    </location>
</feature>
<feature type="transmembrane region" description="Helical" evidence="8">
    <location>
        <begin position="119"/>
        <end position="136"/>
    </location>
</feature>
<dbReference type="Pfam" id="PF03845">
    <property type="entry name" value="Spore_permease"/>
    <property type="match status" value="1"/>
</dbReference>
<dbReference type="AlphaFoldDB" id="A0A679FN77"/>
<reference evidence="10" key="1">
    <citation type="journal article" date="2020" name="Microbiol. Resour. Announc.">
        <title>Complete Genome Sequence of Geobacillus sp. Strain E55-1, Isolated from Mine Geyser in Japan.</title>
        <authorList>
            <person name="Miyazaki K."/>
            <person name="Hase E."/>
            <person name="Tokito N."/>
        </authorList>
    </citation>
    <scope>NUCLEOTIDE SEQUENCE [LARGE SCALE GENOMIC DNA]</scope>
    <source>
        <strain evidence="10">E55-1</strain>
    </source>
</reference>
<comment type="subcellular location">
    <subcellularLocation>
        <location evidence="1">Membrane</location>
        <topology evidence="1">Multi-pass membrane protein</topology>
    </subcellularLocation>
</comment>
<feature type="transmembrane region" description="Helical" evidence="8">
    <location>
        <begin position="12"/>
        <end position="31"/>
    </location>
</feature>
<evidence type="ECO:0000256" key="6">
    <source>
        <dbReference type="ARBA" id="ARBA00022989"/>
    </source>
</evidence>
<gene>
    <name evidence="9" type="ORF">GsuE55_22960</name>
</gene>
<comment type="similarity">
    <text evidence="2">Belongs to the amino acid-polyamine-organocation (APC) superfamily. Spore germination protein (SGP) (TC 2.A.3.9) family.</text>
</comment>
<feature type="transmembrane region" description="Helical" evidence="8">
    <location>
        <begin position="43"/>
        <end position="65"/>
    </location>
</feature>
<feature type="transmembrane region" description="Helical" evidence="8">
    <location>
        <begin position="143"/>
        <end position="165"/>
    </location>
</feature>
<evidence type="ECO:0000256" key="5">
    <source>
        <dbReference type="ARBA" id="ARBA00022692"/>
    </source>
</evidence>
<keyword evidence="7 8" id="KW-0472">Membrane</keyword>
<dbReference type="EMBL" id="AP022557">
    <property type="protein sequence ID" value="BBW97463.1"/>
    <property type="molecule type" value="Genomic_DNA"/>
</dbReference>
<evidence type="ECO:0000256" key="8">
    <source>
        <dbReference type="SAM" id="Phobius"/>
    </source>
</evidence>
<evidence type="ECO:0000313" key="9">
    <source>
        <dbReference type="EMBL" id="BBW97463.1"/>
    </source>
</evidence>
<evidence type="ECO:0000256" key="4">
    <source>
        <dbReference type="ARBA" id="ARBA00022544"/>
    </source>
</evidence>